<dbReference type="Proteomes" id="UP000485058">
    <property type="component" value="Unassembled WGS sequence"/>
</dbReference>
<gene>
    <name evidence="1" type="ORF">HaLaN_33003</name>
</gene>
<comment type="caution">
    <text evidence="1">The sequence shown here is derived from an EMBL/GenBank/DDBJ whole genome shotgun (WGS) entry which is preliminary data.</text>
</comment>
<evidence type="ECO:0000313" key="1">
    <source>
        <dbReference type="EMBL" id="GFH33605.1"/>
    </source>
</evidence>
<proteinExistence type="predicted"/>
<name>A0A6A0AMD4_HAELA</name>
<feature type="non-terminal residue" evidence="1">
    <location>
        <position position="22"/>
    </location>
</feature>
<keyword evidence="2" id="KW-1185">Reference proteome</keyword>
<evidence type="ECO:0000313" key="2">
    <source>
        <dbReference type="Proteomes" id="UP000485058"/>
    </source>
</evidence>
<sequence>MFETANVYLRLSGTQSTYQALA</sequence>
<dbReference type="AlphaFoldDB" id="A0A6A0AMD4"/>
<protein>
    <submittedName>
        <fullName evidence="1">Uncharacterized protein</fullName>
    </submittedName>
</protein>
<dbReference type="EMBL" id="BLLF01009062">
    <property type="protein sequence ID" value="GFH33605.1"/>
    <property type="molecule type" value="Genomic_DNA"/>
</dbReference>
<reference evidence="1 2" key="1">
    <citation type="submission" date="2020-02" db="EMBL/GenBank/DDBJ databases">
        <title>Draft genome sequence of Haematococcus lacustris strain NIES-144.</title>
        <authorList>
            <person name="Morimoto D."/>
            <person name="Nakagawa S."/>
            <person name="Yoshida T."/>
            <person name="Sawayama S."/>
        </authorList>
    </citation>
    <scope>NUCLEOTIDE SEQUENCE [LARGE SCALE GENOMIC DNA]</scope>
    <source>
        <strain evidence="1 2">NIES-144</strain>
    </source>
</reference>
<accession>A0A6A0AMD4</accession>
<organism evidence="1 2">
    <name type="scientific">Haematococcus lacustris</name>
    <name type="common">Green alga</name>
    <name type="synonym">Haematococcus pluvialis</name>
    <dbReference type="NCBI Taxonomy" id="44745"/>
    <lineage>
        <taxon>Eukaryota</taxon>
        <taxon>Viridiplantae</taxon>
        <taxon>Chlorophyta</taxon>
        <taxon>core chlorophytes</taxon>
        <taxon>Chlorophyceae</taxon>
        <taxon>CS clade</taxon>
        <taxon>Chlamydomonadales</taxon>
        <taxon>Haematococcaceae</taxon>
        <taxon>Haematococcus</taxon>
    </lineage>
</organism>